<dbReference type="InterPro" id="IPR005572">
    <property type="entry name" value="Anti-sigma_E_RseA_N"/>
</dbReference>
<sequence>MTQPPANPNNTPSGAPDARLAELISALADGQLTGAERAEAEAAVAASPESHRLMNDFQTLSSAIRALPAQAPRTDLAAAVRRRLDAEAPARGGGGSLPIGRSPRGWMWAALAIAAAVALMVTTRDGGQNDVALKAPAEGALADARGPDRPAAAKPDAAFVAVDEPEGTDNALADAIVADEAAPPPAREEAAALAKLDSDAGRASDAPSGAASDAATDRASRAMGRRMEAVQEDSRDRFAASEPADPAGVAVNGVDGRVPDAIAEGLGEGGRAADGAGLDREAPLQSVIAETQNFFANNAAPEPNPALQLFVSVQAKPEALRTGQFVRTLGRNQMEVEPMESLGAIAGSSEANEPADRQRGAGTRPAIGDRALAADVELVLMDAPASQVLACLADLKGDYSNYDSIEVETLPAQQPRSARSPAAQPSVASAGSPSAEYRSLRSPTQSAGQSVGQSVGQSATPSLGAQQGAAKQFRSEDRWYSFNRGSGGPAEADWQYEQAAQQLNRFNNRGVVQQGASQQAREQRFGYAGGELGGGAGGRPAEADADRTLDQRAIVAPRILLARSKEKTPASGVAERVQALFLLRAVDAPPSPAAPAP</sequence>
<dbReference type="RefSeq" id="WP_145280965.1">
    <property type="nucleotide sequence ID" value="NZ_CP036291.1"/>
</dbReference>
<accession>A0A518D6K3</accession>
<evidence type="ECO:0000256" key="1">
    <source>
        <dbReference type="SAM" id="MobiDB-lite"/>
    </source>
</evidence>
<dbReference type="Proteomes" id="UP000317429">
    <property type="component" value="Chromosome"/>
</dbReference>
<protein>
    <recommendedName>
        <fullName evidence="2">Anti sigma-E protein RseA N-terminal domain-containing protein</fullName>
    </recommendedName>
</protein>
<evidence type="ECO:0000313" key="3">
    <source>
        <dbReference type="EMBL" id="QDU87113.1"/>
    </source>
</evidence>
<organism evidence="3 4">
    <name type="scientific">Pirellulimonas nuda</name>
    <dbReference type="NCBI Taxonomy" id="2528009"/>
    <lineage>
        <taxon>Bacteria</taxon>
        <taxon>Pseudomonadati</taxon>
        <taxon>Planctomycetota</taxon>
        <taxon>Planctomycetia</taxon>
        <taxon>Pirellulales</taxon>
        <taxon>Lacipirellulaceae</taxon>
        <taxon>Pirellulimonas</taxon>
    </lineage>
</organism>
<feature type="region of interest" description="Disordered" evidence="1">
    <location>
        <begin position="410"/>
        <end position="470"/>
    </location>
</feature>
<feature type="region of interest" description="Disordered" evidence="1">
    <location>
        <begin position="180"/>
        <end position="253"/>
    </location>
</feature>
<keyword evidence="4" id="KW-1185">Reference proteome</keyword>
<feature type="region of interest" description="Disordered" evidence="1">
    <location>
        <begin position="527"/>
        <end position="549"/>
    </location>
</feature>
<evidence type="ECO:0000313" key="4">
    <source>
        <dbReference type="Proteomes" id="UP000317429"/>
    </source>
</evidence>
<dbReference type="Pfam" id="PF03872">
    <property type="entry name" value="RseA_N"/>
    <property type="match status" value="1"/>
</dbReference>
<dbReference type="KEGG" id="pnd:Pla175_04680"/>
<feature type="compositionally biased region" description="Polar residues" evidence="1">
    <location>
        <begin position="441"/>
        <end position="465"/>
    </location>
</feature>
<proteinExistence type="predicted"/>
<evidence type="ECO:0000259" key="2">
    <source>
        <dbReference type="Pfam" id="PF03872"/>
    </source>
</evidence>
<feature type="compositionally biased region" description="Gly residues" evidence="1">
    <location>
        <begin position="527"/>
        <end position="538"/>
    </location>
</feature>
<name>A0A518D6K3_9BACT</name>
<feature type="compositionally biased region" description="Basic and acidic residues" evidence="1">
    <location>
        <begin position="186"/>
        <end position="202"/>
    </location>
</feature>
<reference evidence="3 4" key="1">
    <citation type="submission" date="2019-02" db="EMBL/GenBank/DDBJ databases">
        <title>Deep-cultivation of Planctomycetes and their phenomic and genomic characterization uncovers novel biology.</title>
        <authorList>
            <person name="Wiegand S."/>
            <person name="Jogler M."/>
            <person name="Boedeker C."/>
            <person name="Pinto D."/>
            <person name="Vollmers J."/>
            <person name="Rivas-Marin E."/>
            <person name="Kohn T."/>
            <person name="Peeters S.H."/>
            <person name="Heuer A."/>
            <person name="Rast P."/>
            <person name="Oberbeckmann S."/>
            <person name="Bunk B."/>
            <person name="Jeske O."/>
            <person name="Meyerdierks A."/>
            <person name="Storesund J.E."/>
            <person name="Kallscheuer N."/>
            <person name="Luecker S."/>
            <person name="Lage O.M."/>
            <person name="Pohl T."/>
            <person name="Merkel B.J."/>
            <person name="Hornburger P."/>
            <person name="Mueller R.-W."/>
            <person name="Bruemmer F."/>
            <person name="Labrenz M."/>
            <person name="Spormann A.M."/>
            <person name="Op den Camp H."/>
            <person name="Overmann J."/>
            <person name="Amann R."/>
            <person name="Jetten M.S.M."/>
            <person name="Mascher T."/>
            <person name="Medema M.H."/>
            <person name="Devos D.P."/>
            <person name="Kaster A.-K."/>
            <person name="Ovreas L."/>
            <person name="Rohde M."/>
            <person name="Galperin M.Y."/>
            <person name="Jogler C."/>
        </authorList>
    </citation>
    <scope>NUCLEOTIDE SEQUENCE [LARGE SCALE GENOMIC DNA]</scope>
    <source>
        <strain evidence="3 4">Pla175</strain>
    </source>
</reference>
<dbReference type="GO" id="GO:0016989">
    <property type="term" value="F:sigma factor antagonist activity"/>
    <property type="evidence" value="ECO:0007669"/>
    <property type="project" value="InterPro"/>
</dbReference>
<feature type="compositionally biased region" description="Low complexity" evidence="1">
    <location>
        <begin position="203"/>
        <end position="214"/>
    </location>
</feature>
<gene>
    <name evidence="3" type="ORF">Pla175_04680</name>
</gene>
<dbReference type="AlphaFoldDB" id="A0A518D6K3"/>
<dbReference type="EMBL" id="CP036291">
    <property type="protein sequence ID" value="QDU87113.1"/>
    <property type="molecule type" value="Genomic_DNA"/>
</dbReference>
<feature type="compositionally biased region" description="Basic and acidic residues" evidence="1">
    <location>
        <begin position="215"/>
        <end position="239"/>
    </location>
</feature>
<feature type="domain" description="Anti sigma-E protein RseA N-terminal" evidence="2">
    <location>
        <begin position="21"/>
        <end position="87"/>
    </location>
</feature>